<evidence type="ECO:0000313" key="2">
    <source>
        <dbReference type="WBParaSite" id="Hba_12548"/>
    </source>
</evidence>
<sequence>MLIHCKIGKQQIRQIMNYLTIPTSSLSKHTAILIFGSFIQESSFTELIRPFIAVYVPTRLSRRAPLINSSCIPVIRLNNKNDYVKSNNYTLTSLG</sequence>
<dbReference type="WBParaSite" id="Hba_12548">
    <property type="protein sequence ID" value="Hba_12548"/>
    <property type="gene ID" value="Hba_12548"/>
</dbReference>
<accession>A0A1I7X4S9</accession>
<name>A0A1I7X4S9_HETBA</name>
<organism evidence="1 2">
    <name type="scientific">Heterorhabditis bacteriophora</name>
    <name type="common">Entomopathogenic nematode worm</name>
    <dbReference type="NCBI Taxonomy" id="37862"/>
    <lineage>
        <taxon>Eukaryota</taxon>
        <taxon>Metazoa</taxon>
        <taxon>Ecdysozoa</taxon>
        <taxon>Nematoda</taxon>
        <taxon>Chromadorea</taxon>
        <taxon>Rhabditida</taxon>
        <taxon>Rhabditina</taxon>
        <taxon>Rhabditomorpha</taxon>
        <taxon>Strongyloidea</taxon>
        <taxon>Heterorhabditidae</taxon>
        <taxon>Heterorhabditis</taxon>
    </lineage>
</organism>
<proteinExistence type="predicted"/>
<protein>
    <submittedName>
        <fullName evidence="2">Ovule protein</fullName>
    </submittedName>
</protein>
<dbReference type="AlphaFoldDB" id="A0A1I7X4S9"/>
<reference evidence="2" key="1">
    <citation type="submission" date="2016-11" db="UniProtKB">
        <authorList>
            <consortium name="WormBaseParasite"/>
        </authorList>
    </citation>
    <scope>IDENTIFICATION</scope>
</reference>
<evidence type="ECO:0000313" key="1">
    <source>
        <dbReference type="Proteomes" id="UP000095283"/>
    </source>
</evidence>
<dbReference type="Proteomes" id="UP000095283">
    <property type="component" value="Unplaced"/>
</dbReference>
<keyword evidence="1" id="KW-1185">Reference proteome</keyword>